<gene>
    <name evidence="1" type="ORF">NCTC11421_01985</name>
</gene>
<reference evidence="1" key="1">
    <citation type="submission" date="2018-06" db="EMBL/GenBank/DDBJ databases">
        <authorList>
            <consortium name="Pathogen Informatics"/>
            <person name="Doyle S."/>
        </authorList>
    </citation>
    <scope>NUCLEOTIDE SEQUENCE [LARGE SCALE GENOMIC DNA]</scope>
    <source>
        <strain evidence="1">NCTC11421</strain>
    </source>
</reference>
<organism evidence="1">
    <name type="scientific">Neisseria gonorrhoeae</name>
    <dbReference type="NCBI Taxonomy" id="485"/>
    <lineage>
        <taxon>Bacteria</taxon>
        <taxon>Pseudomonadati</taxon>
        <taxon>Pseudomonadota</taxon>
        <taxon>Betaproteobacteria</taxon>
        <taxon>Neisseriales</taxon>
        <taxon>Neisseriaceae</taxon>
        <taxon>Neisseria</taxon>
    </lineage>
</organism>
<accession>A0A378W0C2</accession>
<evidence type="ECO:0000313" key="1">
    <source>
        <dbReference type="EMBL" id="SUA23995.1"/>
    </source>
</evidence>
<sequence length="37" mass="4496">MFKGMKKEDLNQLGLMLKKTEANIRMSIPQKCWKIWR</sequence>
<dbReference type="EMBL" id="UGRI01000001">
    <property type="protein sequence ID" value="SUA23995.1"/>
    <property type="molecule type" value="Genomic_DNA"/>
</dbReference>
<proteinExistence type="predicted"/>
<protein>
    <submittedName>
        <fullName evidence="1">Secreted protein</fullName>
    </submittedName>
</protein>
<name>A0A378W0C2_NEIGO</name>
<dbReference type="AlphaFoldDB" id="A0A378W0C2"/>